<dbReference type="InterPro" id="IPR011010">
    <property type="entry name" value="DNA_brk_join_enz"/>
</dbReference>
<evidence type="ECO:0000256" key="1">
    <source>
        <dbReference type="ARBA" id="ARBA00008857"/>
    </source>
</evidence>
<dbReference type="InterPro" id="IPR010998">
    <property type="entry name" value="Integrase_recombinase_N"/>
</dbReference>
<reference evidence="7 8" key="1">
    <citation type="submission" date="2020-10" db="EMBL/GenBank/DDBJ databases">
        <title>Identification of Nocardia species via Next-generation sequencing and recognition of intraspecies genetic diversity.</title>
        <authorList>
            <person name="Li P."/>
            <person name="Li P."/>
            <person name="Lu B."/>
        </authorList>
    </citation>
    <scope>NUCLEOTIDE SEQUENCE [LARGE SCALE GENOMIC DNA]</scope>
    <source>
        <strain evidence="7 8">BJ06-0157</strain>
    </source>
</reference>
<name>A0ABS0CR10_9NOCA</name>
<accession>A0ABS0CR10</accession>
<sequence length="346" mass="38303">MRRLVVTPEWKHLIELFDQELIAAGRPRTTRYLRCYHLRNLADSYRDRGPGELTRGEIVRWMARHAWSIETRRSYRSSLRGFYQWAVDNGHVEVDPTNQLPKITPPRKLPRPAPDAVVEAGLHHVDNRTRLMITVLALTGIRRAECAQLHSEDLLRSPTGWLLRIDGKGDRERYVPCDDSLAAELIQLGTGYLFPGQIDGHLSAAYLGKLVSGALPGRWTAHTLRHRFATLAYAVSHDLRAVQQLLGHARITTTEIYTFVPDAAMRRAAAGAKEGLMAYGSVRREISGTIASSAPPKAFTLASAASFPTTPPSLPVGSIAAGLPCTCSAVSIAESVRPSRHVRGRR</sequence>
<feature type="domain" description="Core-binding (CB)" evidence="6">
    <location>
        <begin position="8"/>
        <end position="87"/>
    </location>
</feature>
<proteinExistence type="inferred from homology"/>
<dbReference type="PANTHER" id="PTHR30349:SF64">
    <property type="entry name" value="PROPHAGE INTEGRASE INTD-RELATED"/>
    <property type="match status" value="1"/>
</dbReference>
<dbReference type="InterPro" id="IPR044068">
    <property type="entry name" value="CB"/>
</dbReference>
<comment type="caution">
    <text evidence="7">The sequence shown here is derived from an EMBL/GenBank/DDBJ whole genome shotgun (WGS) entry which is preliminary data.</text>
</comment>
<dbReference type="Pfam" id="PF00589">
    <property type="entry name" value="Phage_integrase"/>
    <property type="match status" value="1"/>
</dbReference>
<dbReference type="Proteomes" id="UP000702209">
    <property type="component" value="Unassembled WGS sequence"/>
</dbReference>
<evidence type="ECO:0000259" key="5">
    <source>
        <dbReference type="PROSITE" id="PS51898"/>
    </source>
</evidence>
<evidence type="ECO:0000256" key="4">
    <source>
        <dbReference type="PROSITE-ProRule" id="PRU01248"/>
    </source>
</evidence>
<evidence type="ECO:0000256" key="3">
    <source>
        <dbReference type="ARBA" id="ARBA00023172"/>
    </source>
</evidence>
<dbReference type="SUPFAM" id="SSF56349">
    <property type="entry name" value="DNA breaking-rejoining enzymes"/>
    <property type="match status" value="1"/>
</dbReference>
<dbReference type="RefSeq" id="WP_195130330.1">
    <property type="nucleotide sequence ID" value="NZ_JADLQX010000011.1"/>
</dbReference>
<keyword evidence="3" id="KW-0233">DNA recombination</keyword>
<dbReference type="PANTHER" id="PTHR30349">
    <property type="entry name" value="PHAGE INTEGRASE-RELATED"/>
    <property type="match status" value="1"/>
</dbReference>
<evidence type="ECO:0000313" key="8">
    <source>
        <dbReference type="Proteomes" id="UP000702209"/>
    </source>
</evidence>
<dbReference type="InterPro" id="IPR013762">
    <property type="entry name" value="Integrase-like_cat_sf"/>
</dbReference>
<dbReference type="Gene3D" id="1.10.150.130">
    <property type="match status" value="1"/>
</dbReference>
<comment type="similarity">
    <text evidence="1">Belongs to the 'phage' integrase family.</text>
</comment>
<evidence type="ECO:0000259" key="6">
    <source>
        <dbReference type="PROSITE" id="PS51900"/>
    </source>
</evidence>
<evidence type="ECO:0000313" key="7">
    <source>
        <dbReference type="EMBL" id="MBF6299032.1"/>
    </source>
</evidence>
<dbReference type="PROSITE" id="PS51900">
    <property type="entry name" value="CB"/>
    <property type="match status" value="1"/>
</dbReference>
<keyword evidence="2 4" id="KW-0238">DNA-binding</keyword>
<dbReference type="InterPro" id="IPR050090">
    <property type="entry name" value="Tyrosine_recombinase_XerCD"/>
</dbReference>
<protein>
    <submittedName>
        <fullName evidence="7">Tyrosine-type recombinase/integrase</fullName>
    </submittedName>
</protein>
<dbReference type="Gene3D" id="1.10.443.10">
    <property type="entry name" value="Intergrase catalytic core"/>
    <property type="match status" value="1"/>
</dbReference>
<organism evidence="7 8">
    <name type="scientific">Nocardia amamiensis</name>
    <dbReference type="NCBI Taxonomy" id="404578"/>
    <lineage>
        <taxon>Bacteria</taxon>
        <taxon>Bacillati</taxon>
        <taxon>Actinomycetota</taxon>
        <taxon>Actinomycetes</taxon>
        <taxon>Mycobacteriales</taxon>
        <taxon>Nocardiaceae</taxon>
        <taxon>Nocardia</taxon>
    </lineage>
</organism>
<evidence type="ECO:0000256" key="2">
    <source>
        <dbReference type="ARBA" id="ARBA00023125"/>
    </source>
</evidence>
<dbReference type="EMBL" id="JADLQX010000011">
    <property type="protein sequence ID" value="MBF6299032.1"/>
    <property type="molecule type" value="Genomic_DNA"/>
</dbReference>
<feature type="domain" description="Tyr recombinase" evidence="5">
    <location>
        <begin position="108"/>
        <end position="270"/>
    </location>
</feature>
<gene>
    <name evidence="7" type="ORF">IU459_15985</name>
</gene>
<dbReference type="InterPro" id="IPR002104">
    <property type="entry name" value="Integrase_catalytic"/>
</dbReference>
<keyword evidence="8" id="KW-1185">Reference proteome</keyword>
<dbReference type="PROSITE" id="PS51898">
    <property type="entry name" value="TYR_RECOMBINASE"/>
    <property type="match status" value="1"/>
</dbReference>